<dbReference type="EMBL" id="PYLY01000007">
    <property type="protein sequence ID" value="PSU10065.1"/>
    <property type="molecule type" value="Genomic_DNA"/>
</dbReference>
<dbReference type="RefSeq" id="WP_065189999.1">
    <property type="nucleotide sequence ID" value="NZ_LZFB01000013.1"/>
</dbReference>
<evidence type="ECO:0000313" key="3">
    <source>
        <dbReference type="Proteomes" id="UP000241858"/>
    </source>
</evidence>
<organism evidence="2 3">
    <name type="scientific">Photobacterium aquimaris</name>
    <dbReference type="NCBI Taxonomy" id="512643"/>
    <lineage>
        <taxon>Bacteria</taxon>
        <taxon>Pseudomonadati</taxon>
        <taxon>Pseudomonadota</taxon>
        <taxon>Gammaproteobacteria</taxon>
        <taxon>Vibrionales</taxon>
        <taxon>Vibrionaceae</taxon>
        <taxon>Photobacterium</taxon>
    </lineage>
</organism>
<feature type="compositionally biased region" description="Basic and acidic residues" evidence="1">
    <location>
        <begin position="74"/>
        <end position="88"/>
    </location>
</feature>
<evidence type="ECO:0000256" key="1">
    <source>
        <dbReference type="SAM" id="MobiDB-lite"/>
    </source>
</evidence>
<protein>
    <submittedName>
        <fullName evidence="2">Uncharacterized protein</fullName>
    </submittedName>
</protein>
<dbReference type="OrthoDB" id="10003679at2"/>
<gene>
    <name evidence="2" type="ORF">C0W81_04905</name>
</gene>
<feature type="region of interest" description="Disordered" evidence="1">
    <location>
        <begin position="74"/>
        <end position="101"/>
    </location>
</feature>
<reference evidence="2 3" key="1">
    <citation type="submission" date="2018-03" db="EMBL/GenBank/DDBJ databases">
        <title>Whole genome sequencing of Histamine producing bacteria.</title>
        <authorList>
            <person name="Butler K."/>
        </authorList>
    </citation>
    <scope>NUCLEOTIDE SEQUENCE [LARGE SCALE GENOMIC DNA]</scope>
    <source>
        <strain evidence="2 3">DSM 23343</strain>
    </source>
</reference>
<evidence type="ECO:0000313" key="2">
    <source>
        <dbReference type="EMBL" id="PSU10065.1"/>
    </source>
</evidence>
<proteinExistence type="predicted"/>
<dbReference type="Proteomes" id="UP000241858">
    <property type="component" value="Unassembled WGS sequence"/>
</dbReference>
<dbReference type="AlphaFoldDB" id="A0A2T3I0M3"/>
<accession>A0A2T3I0M3</accession>
<name>A0A2T3I0M3_9GAMM</name>
<comment type="caution">
    <text evidence="2">The sequence shown here is derived from an EMBL/GenBank/DDBJ whole genome shotgun (WGS) entry which is preliminary data.</text>
</comment>
<sequence length="101" mass="11462">MSKDYDDNEMPHVEMPVFESQPKDYAEFIQRTTTMAHYFGELKGIKRGYEAGLEKGKAKGFVLGQLQGYQDANKDHDAAISDGTRKGSSECAKQLRNRRKD</sequence>